<evidence type="ECO:0000313" key="1">
    <source>
        <dbReference type="EMBL" id="KAJ2797864.1"/>
    </source>
</evidence>
<gene>
    <name evidence="1" type="ORF">H4S07_005837</name>
</gene>
<name>A0ACC1KZF4_9FUNG</name>
<comment type="caution">
    <text evidence="1">The sequence shown here is derived from an EMBL/GenBank/DDBJ whole genome shotgun (WGS) entry which is preliminary data.</text>
</comment>
<accession>A0ACC1KZF4</accession>
<proteinExistence type="predicted"/>
<dbReference type="Proteomes" id="UP001140096">
    <property type="component" value="Unassembled WGS sequence"/>
</dbReference>
<reference evidence="1" key="1">
    <citation type="submission" date="2022-07" db="EMBL/GenBank/DDBJ databases">
        <title>Phylogenomic reconstructions and comparative analyses of Kickxellomycotina fungi.</title>
        <authorList>
            <person name="Reynolds N.K."/>
            <person name="Stajich J.E."/>
            <person name="Barry K."/>
            <person name="Grigoriev I.V."/>
            <person name="Crous P."/>
            <person name="Smith M.E."/>
        </authorList>
    </citation>
    <scope>NUCLEOTIDE SEQUENCE</scope>
    <source>
        <strain evidence="1">CBS 102833</strain>
    </source>
</reference>
<evidence type="ECO:0000313" key="2">
    <source>
        <dbReference type="Proteomes" id="UP001140096"/>
    </source>
</evidence>
<protein>
    <submittedName>
        <fullName evidence="1">Uncharacterized protein</fullName>
    </submittedName>
</protein>
<feature type="non-terminal residue" evidence="1">
    <location>
        <position position="1"/>
    </location>
</feature>
<sequence length="473" mass="51039">THGLVDEAEAIREAAGIDGADIVGMPSPKSAVLLQPATPVLRYAELDWPQLHVTKGIFDGKFSFGDKGAAGPRPGKSRVADLAAAAVDGDEAGGAWDIDDNDDMREGAADGHIGDDTDMIGDEIEGEGGWGIEDDGELDAELAAEATAAAAAGFVPPQPGLSELELWSRNSPLAVDQIAAGNFERAMKLLRDQVGISSFDALKPTFLEIYTASRSVLTTAPFAEASRIPLRRNPSDATEPSQFLPVRMYNLVSSLEQLQQGYRATTAAKFGEALDLFKQLLLSLIFVVVETTEDASEVKQLLQISREYVIGISIELERATVVKEEATEENSARLVELAAYFTHCQLRADHERLALRLAMNTAYKHKCFRAAGEFAQRLVELVPAPQIAENARKMITICDRQSRDSLPIDYDARNPFVVCAASHTPIRKGEATVNCPYCQASYKPEFEGGLCRVCAIAQIGAKATGLRSLASLD</sequence>
<keyword evidence="2" id="KW-1185">Reference proteome</keyword>
<organism evidence="1 2">
    <name type="scientific">Coemansia furcata</name>
    <dbReference type="NCBI Taxonomy" id="417177"/>
    <lineage>
        <taxon>Eukaryota</taxon>
        <taxon>Fungi</taxon>
        <taxon>Fungi incertae sedis</taxon>
        <taxon>Zoopagomycota</taxon>
        <taxon>Kickxellomycotina</taxon>
        <taxon>Kickxellomycetes</taxon>
        <taxon>Kickxellales</taxon>
        <taxon>Kickxellaceae</taxon>
        <taxon>Coemansia</taxon>
    </lineage>
</organism>
<dbReference type="EMBL" id="JANBUP010003096">
    <property type="protein sequence ID" value="KAJ2797864.1"/>
    <property type="molecule type" value="Genomic_DNA"/>
</dbReference>